<protein>
    <submittedName>
        <fullName evidence="1">Uncharacterized protein</fullName>
    </submittedName>
</protein>
<accession>X0V865</accession>
<sequence>MDYIDGAGIDEYEVDFDDVKLYAAAAMDPLSPPVTVTLTLAVNGEEDTMTIDVYDDACLAAEAVGTVVFDPTDVDENCITNFEDFAVMATTWLVDYTLTAPVTKY</sequence>
<organism evidence="1">
    <name type="scientific">marine sediment metagenome</name>
    <dbReference type="NCBI Taxonomy" id="412755"/>
    <lineage>
        <taxon>unclassified sequences</taxon>
        <taxon>metagenomes</taxon>
        <taxon>ecological metagenomes</taxon>
    </lineage>
</organism>
<evidence type="ECO:0000313" key="1">
    <source>
        <dbReference type="EMBL" id="GAG08678.1"/>
    </source>
</evidence>
<name>X0V865_9ZZZZ</name>
<gene>
    <name evidence="1" type="ORF">S01H1_33131</name>
</gene>
<dbReference type="EMBL" id="BARS01020556">
    <property type="protein sequence ID" value="GAG08678.1"/>
    <property type="molecule type" value="Genomic_DNA"/>
</dbReference>
<proteinExistence type="predicted"/>
<comment type="caution">
    <text evidence="1">The sequence shown here is derived from an EMBL/GenBank/DDBJ whole genome shotgun (WGS) entry which is preliminary data.</text>
</comment>
<reference evidence="1" key="1">
    <citation type="journal article" date="2014" name="Front. Microbiol.">
        <title>High frequency of phylogenetically diverse reductive dehalogenase-homologous genes in deep subseafloor sedimentary metagenomes.</title>
        <authorList>
            <person name="Kawai M."/>
            <person name="Futagami T."/>
            <person name="Toyoda A."/>
            <person name="Takaki Y."/>
            <person name="Nishi S."/>
            <person name="Hori S."/>
            <person name="Arai W."/>
            <person name="Tsubouchi T."/>
            <person name="Morono Y."/>
            <person name="Uchiyama I."/>
            <person name="Ito T."/>
            <person name="Fujiyama A."/>
            <person name="Inagaki F."/>
            <person name="Takami H."/>
        </authorList>
    </citation>
    <scope>NUCLEOTIDE SEQUENCE</scope>
    <source>
        <strain evidence="1">Expedition CK06-06</strain>
    </source>
</reference>
<dbReference type="AlphaFoldDB" id="X0V865"/>